<dbReference type="Proteomes" id="UP000304953">
    <property type="component" value="Unassembled WGS sequence"/>
</dbReference>
<name>A0AC61RYP2_9FIRM</name>
<organism evidence="1 2">
    <name type="scientific">Petralouisia muris</name>
    <dbReference type="NCBI Taxonomy" id="3032872"/>
    <lineage>
        <taxon>Bacteria</taxon>
        <taxon>Bacillati</taxon>
        <taxon>Bacillota</taxon>
        <taxon>Clostridia</taxon>
        <taxon>Lachnospirales</taxon>
        <taxon>Lachnospiraceae</taxon>
        <taxon>Petralouisia</taxon>
    </lineage>
</organism>
<keyword evidence="2" id="KW-1185">Reference proteome</keyword>
<sequence length="807" mass="86752">MKYGKLKRAAGILLSFTLILGSLAGCSGKDNGGAGNAGGNPTGGASGEEGGEQAMGRFLEEDVTLPIVFGNIYDMRKLEDGTIRIIGNNADNGTETVWDSKDSGENWEKAFDVPKELQDAGNGYIDYAALSSDGQSVWVYNQIGDGGIKPILYLLSKEGSLSEIPFELPAAESAGGGAAQSFSSIVSLNEEDEESGEGDEESGEGDEPSSESNESSVKNLITAISFLGNDQILATDMTDKIFQINAADGSVKQTYDFSDVEDSHQVFAAGKKMLVVTSTEALVYDTETGEQQQTEEALQQSVAESGFFNAVDSIDAGETIYYLTGKGLFHYKFGGSVMEQLIDGSVNSLGAPAFYPIALTMLDEQNLLVAASDLNSDAGAGMALLKYTWSADTPAKPDKELKVYSLYNNRELRQAVSSFQKAHVDIYVNYQVAMSEENGTTVSDALKTLTTEIMAGKGPDLMLLDGMPVKTYIEKGILKDLSSILEDKSSYFENILNAYQDGQEQLCAVPARFMIPVAQGSSANYTPGEDFDTFTAKQGILANMDPEALVEKFWYSCGAAWQKEDKTLDAGKITEFLSKLKNAFGEYDSSAIDDSTSMTISQGGAVNELQKVSLSWGDFDLAFGRIKVNPGLFGRMDYGIMSAVNDKLEGGDYGLMPGQAENVFVPAMILGISSKAAQPEEAEEFVKYLFSQEAQKISQFGGFPVEKEAFQSVVDGHEYADKERLVGVMGSGGVNPDEKLDYALTPTPEEEVQKLISLAESLTTPALQDDVIKEAVVEQGAKVLKGELSPEEGTDAIMQKVNIYLAE</sequence>
<evidence type="ECO:0000313" key="2">
    <source>
        <dbReference type="Proteomes" id="UP000304953"/>
    </source>
</evidence>
<protein>
    <submittedName>
        <fullName evidence="1">Extracellular solute-binding protein</fullName>
    </submittedName>
</protein>
<gene>
    <name evidence="1" type="ORF">E5329_05980</name>
</gene>
<reference evidence="1" key="1">
    <citation type="submission" date="2019-04" db="EMBL/GenBank/DDBJ databases">
        <title>Microbes associate with the intestines of laboratory mice.</title>
        <authorList>
            <person name="Navarre W."/>
            <person name="Wong E."/>
            <person name="Huang K."/>
            <person name="Tropini C."/>
            <person name="Ng K."/>
            <person name="Yu B."/>
        </authorList>
    </citation>
    <scope>NUCLEOTIDE SEQUENCE</scope>
    <source>
        <strain evidence="1">NM01_1-7b</strain>
    </source>
</reference>
<proteinExistence type="predicted"/>
<dbReference type="EMBL" id="SRYA01000009">
    <property type="protein sequence ID" value="TGY97217.1"/>
    <property type="molecule type" value="Genomic_DNA"/>
</dbReference>
<accession>A0AC61RYP2</accession>
<comment type="caution">
    <text evidence="1">The sequence shown here is derived from an EMBL/GenBank/DDBJ whole genome shotgun (WGS) entry which is preliminary data.</text>
</comment>
<evidence type="ECO:0000313" key="1">
    <source>
        <dbReference type="EMBL" id="TGY97217.1"/>
    </source>
</evidence>